<evidence type="ECO:0000256" key="6">
    <source>
        <dbReference type="ARBA" id="ARBA00022741"/>
    </source>
</evidence>
<dbReference type="GO" id="GO:0004637">
    <property type="term" value="F:phosphoribosylamine-glycine ligase activity"/>
    <property type="evidence" value="ECO:0007669"/>
    <property type="project" value="UniProtKB-UniRule"/>
</dbReference>
<accession>A0AAU7D5Z2</accession>
<dbReference type="PANTHER" id="PTHR43472:SF1">
    <property type="entry name" value="PHOSPHORIBOSYLAMINE--GLYCINE LIGASE, CHLOROPLASTIC"/>
    <property type="match status" value="1"/>
</dbReference>
<dbReference type="AlphaFoldDB" id="A0AAU7D5Z2"/>
<dbReference type="Pfam" id="PF02843">
    <property type="entry name" value="GARS_C"/>
    <property type="match status" value="1"/>
</dbReference>
<dbReference type="Gene3D" id="3.40.50.20">
    <property type="match status" value="1"/>
</dbReference>
<comment type="cofactor">
    <cofactor evidence="1">
        <name>Mn(2+)</name>
        <dbReference type="ChEBI" id="CHEBI:29035"/>
    </cofactor>
</comment>
<feature type="domain" description="ATP-grasp" evidence="14">
    <location>
        <begin position="107"/>
        <end position="313"/>
    </location>
</feature>
<gene>
    <name evidence="12 15" type="primary">purD</name>
    <name evidence="15" type="ORF">P8936_17520</name>
</gene>
<dbReference type="InterPro" id="IPR020559">
    <property type="entry name" value="PRibGlycinamide_synth_CS"/>
</dbReference>
<keyword evidence="6 13" id="KW-0547">Nucleotide-binding</keyword>
<dbReference type="HAMAP" id="MF_00138">
    <property type="entry name" value="GARS"/>
    <property type="match status" value="1"/>
</dbReference>
<dbReference type="GO" id="GO:0005524">
    <property type="term" value="F:ATP binding"/>
    <property type="evidence" value="ECO:0007669"/>
    <property type="project" value="UniProtKB-UniRule"/>
</dbReference>
<dbReference type="PROSITE" id="PS50975">
    <property type="entry name" value="ATP_GRASP"/>
    <property type="match status" value="1"/>
</dbReference>
<sequence>MKVLVIGGGGREHALVWSLLKSPQVDQVVCAPGNGGIAQIARCIPVDVNNLDSMVQVVEAERPALTVIGPEVPLSLGIVDELTRRNLRVFGPTQAAARLESSKAFAKEFMQRHGIPTAAYAVCTSLDEVRNQLSHFTLPVVVKADGLAAGKGVVICETRLEAETAAAEMFSGALLGTTETEIVLEEFLTGEELSFFALCDGKHAAAIASAQDHKRVGEGDTGPNTGGMGAYSTDGLTTTAMRDWLTESVAQKVVDGMASEGTPFKGILFCGIMMTPRGPMVLEFNTRFGDPETQAILLRMETDVVDLCNASIDGTADALDIKMHPGASVCVIAASGGYPGKYASGKLIQGLPAQPSENVVVFHSGTAIKGGQLVTAGGRVLAITSMAPDLRDALDLAYAQLAKISFDGMQFRRDIGHRALEPR</sequence>
<evidence type="ECO:0000259" key="14">
    <source>
        <dbReference type="PROSITE" id="PS50975"/>
    </source>
</evidence>
<keyword evidence="8 13" id="KW-0067">ATP-binding</keyword>
<dbReference type="InterPro" id="IPR037123">
    <property type="entry name" value="PRibGlycinamide_synth_C_sf"/>
</dbReference>
<dbReference type="PANTHER" id="PTHR43472">
    <property type="entry name" value="PHOSPHORIBOSYLAMINE--GLYCINE LIGASE"/>
    <property type="match status" value="1"/>
</dbReference>
<dbReference type="SMART" id="SM01209">
    <property type="entry name" value="GARS_A"/>
    <property type="match status" value="1"/>
</dbReference>
<dbReference type="InterPro" id="IPR011054">
    <property type="entry name" value="Rudment_hybrid_motif"/>
</dbReference>
<evidence type="ECO:0000256" key="4">
    <source>
        <dbReference type="ARBA" id="ARBA00013255"/>
    </source>
</evidence>
<dbReference type="GO" id="GO:0009113">
    <property type="term" value="P:purine nucleobase biosynthetic process"/>
    <property type="evidence" value="ECO:0007669"/>
    <property type="project" value="InterPro"/>
</dbReference>
<dbReference type="InterPro" id="IPR016185">
    <property type="entry name" value="PreATP-grasp_dom_sf"/>
</dbReference>
<comment type="cofactor">
    <cofactor evidence="2">
        <name>Mg(2+)</name>
        <dbReference type="ChEBI" id="CHEBI:18420"/>
    </cofactor>
</comment>
<evidence type="ECO:0000256" key="12">
    <source>
        <dbReference type="HAMAP-Rule" id="MF_00138"/>
    </source>
</evidence>
<dbReference type="RefSeq" id="WP_348269802.1">
    <property type="nucleotide sequence ID" value="NZ_CP121195.1"/>
</dbReference>
<evidence type="ECO:0000256" key="1">
    <source>
        <dbReference type="ARBA" id="ARBA00001936"/>
    </source>
</evidence>
<comment type="catalytic activity">
    <reaction evidence="12">
        <text>5-phospho-beta-D-ribosylamine + glycine + ATP = N(1)-(5-phospho-beta-D-ribosyl)glycinamide + ADP + phosphate + H(+)</text>
        <dbReference type="Rhea" id="RHEA:17453"/>
        <dbReference type="ChEBI" id="CHEBI:15378"/>
        <dbReference type="ChEBI" id="CHEBI:30616"/>
        <dbReference type="ChEBI" id="CHEBI:43474"/>
        <dbReference type="ChEBI" id="CHEBI:57305"/>
        <dbReference type="ChEBI" id="CHEBI:58681"/>
        <dbReference type="ChEBI" id="CHEBI:143788"/>
        <dbReference type="ChEBI" id="CHEBI:456216"/>
        <dbReference type="EC" id="6.3.4.13"/>
    </reaction>
</comment>
<dbReference type="Pfam" id="PF02844">
    <property type="entry name" value="GARS_N"/>
    <property type="match status" value="1"/>
</dbReference>
<dbReference type="GO" id="GO:0046872">
    <property type="term" value="F:metal ion binding"/>
    <property type="evidence" value="ECO:0007669"/>
    <property type="project" value="InterPro"/>
</dbReference>
<dbReference type="FunFam" id="3.90.600.10:FF:000001">
    <property type="entry name" value="Trifunctional purine biosynthetic protein adenosine-3"/>
    <property type="match status" value="1"/>
</dbReference>
<organism evidence="15">
    <name type="scientific">Edaphobacter paludis</name>
    <dbReference type="NCBI Taxonomy" id="3035702"/>
    <lineage>
        <taxon>Bacteria</taxon>
        <taxon>Pseudomonadati</taxon>
        <taxon>Acidobacteriota</taxon>
        <taxon>Terriglobia</taxon>
        <taxon>Terriglobales</taxon>
        <taxon>Acidobacteriaceae</taxon>
        <taxon>Edaphobacter</taxon>
    </lineage>
</organism>
<evidence type="ECO:0000256" key="11">
    <source>
        <dbReference type="ARBA" id="ARBA00042864"/>
    </source>
</evidence>
<keyword evidence="5 12" id="KW-0436">Ligase</keyword>
<dbReference type="InterPro" id="IPR000115">
    <property type="entry name" value="PRibGlycinamide_synth"/>
</dbReference>
<comment type="similarity">
    <text evidence="9 12">Belongs to the GARS family.</text>
</comment>
<comment type="pathway">
    <text evidence="3 12">Purine metabolism; IMP biosynthesis via de novo pathway; N(1)-(5-phospho-D-ribosyl)glycinamide from 5-phospho-alpha-D-ribose 1-diphosphate: step 2/2.</text>
</comment>
<reference evidence="15" key="1">
    <citation type="submission" date="2023-03" db="EMBL/GenBank/DDBJ databases">
        <title>Edaphobacter sp.</title>
        <authorList>
            <person name="Huber K.J."/>
            <person name="Papendorf J."/>
            <person name="Pilke C."/>
            <person name="Bunk B."/>
            <person name="Sproeer C."/>
            <person name="Pester M."/>
        </authorList>
    </citation>
    <scope>NUCLEOTIDE SEQUENCE</scope>
    <source>
        <strain evidence="15">DSM 109920</strain>
    </source>
</reference>
<dbReference type="InterPro" id="IPR013815">
    <property type="entry name" value="ATP_grasp_subdomain_1"/>
</dbReference>
<proteinExistence type="inferred from homology"/>
<dbReference type="SUPFAM" id="SSF56059">
    <property type="entry name" value="Glutathione synthetase ATP-binding domain-like"/>
    <property type="match status" value="1"/>
</dbReference>
<evidence type="ECO:0000313" key="15">
    <source>
        <dbReference type="EMBL" id="XBH13462.1"/>
    </source>
</evidence>
<evidence type="ECO:0000256" key="13">
    <source>
        <dbReference type="PROSITE-ProRule" id="PRU00409"/>
    </source>
</evidence>
<dbReference type="SUPFAM" id="SSF52440">
    <property type="entry name" value="PreATP-grasp domain"/>
    <property type="match status" value="1"/>
</dbReference>
<dbReference type="PROSITE" id="PS00184">
    <property type="entry name" value="GARS"/>
    <property type="match status" value="1"/>
</dbReference>
<protein>
    <recommendedName>
        <fullName evidence="4 12">Phosphoribosylamine--glycine ligase</fullName>
        <ecNumber evidence="4 12">6.3.4.13</ecNumber>
    </recommendedName>
    <alternativeName>
        <fullName evidence="12">GARS</fullName>
    </alternativeName>
    <alternativeName>
        <fullName evidence="10 12">Glycinamide ribonucleotide synthetase</fullName>
    </alternativeName>
    <alternativeName>
        <fullName evidence="11 12">Phosphoribosylglycinamide synthetase</fullName>
    </alternativeName>
</protein>
<dbReference type="Gene3D" id="3.30.1490.20">
    <property type="entry name" value="ATP-grasp fold, A domain"/>
    <property type="match status" value="1"/>
</dbReference>
<dbReference type="EC" id="6.3.4.13" evidence="4 12"/>
<dbReference type="InterPro" id="IPR020562">
    <property type="entry name" value="PRibGlycinamide_synth_N"/>
</dbReference>
<evidence type="ECO:0000256" key="2">
    <source>
        <dbReference type="ARBA" id="ARBA00001946"/>
    </source>
</evidence>
<dbReference type="EMBL" id="CP121195">
    <property type="protein sequence ID" value="XBH13462.1"/>
    <property type="molecule type" value="Genomic_DNA"/>
</dbReference>
<name>A0AAU7D5Z2_9BACT</name>
<dbReference type="Gene3D" id="3.90.600.10">
    <property type="entry name" value="Phosphoribosylglycinamide synthetase, C-terminal domain"/>
    <property type="match status" value="1"/>
</dbReference>
<evidence type="ECO:0000256" key="9">
    <source>
        <dbReference type="ARBA" id="ARBA00038345"/>
    </source>
</evidence>
<dbReference type="InterPro" id="IPR011761">
    <property type="entry name" value="ATP-grasp"/>
</dbReference>
<dbReference type="Gene3D" id="3.30.470.20">
    <property type="entry name" value="ATP-grasp fold, B domain"/>
    <property type="match status" value="1"/>
</dbReference>
<dbReference type="SUPFAM" id="SSF51246">
    <property type="entry name" value="Rudiment single hybrid motif"/>
    <property type="match status" value="1"/>
</dbReference>
<evidence type="ECO:0000256" key="10">
    <source>
        <dbReference type="ARBA" id="ARBA00042242"/>
    </source>
</evidence>
<dbReference type="GO" id="GO:0006189">
    <property type="term" value="P:'de novo' IMP biosynthetic process"/>
    <property type="evidence" value="ECO:0007669"/>
    <property type="project" value="UniProtKB-UniRule"/>
</dbReference>
<dbReference type="SMART" id="SM01210">
    <property type="entry name" value="GARS_C"/>
    <property type="match status" value="1"/>
</dbReference>
<dbReference type="NCBIfam" id="TIGR00877">
    <property type="entry name" value="purD"/>
    <property type="match status" value="1"/>
</dbReference>
<keyword evidence="7 12" id="KW-0658">Purine biosynthesis</keyword>
<evidence type="ECO:0000256" key="7">
    <source>
        <dbReference type="ARBA" id="ARBA00022755"/>
    </source>
</evidence>
<evidence type="ECO:0000256" key="8">
    <source>
        <dbReference type="ARBA" id="ARBA00022840"/>
    </source>
</evidence>
<evidence type="ECO:0000256" key="5">
    <source>
        <dbReference type="ARBA" id="ARBA00022598"/>
    </source>
</evidence>
<evidence type="ECO:0000256" key="3">
    <source>
        <dbReference type="ARBA" id="ARBA00005174"/>
    </source>
</evidence>
<dbReference type="Pfam" id="PF01071">
    <property type="entry name" value="GARS_A"/>
    <property type="match status" value="1"/>
</dbReference>
<dbReference type="InterPro" id="IPR020560">
    <property type="entry name" value="PRibGlycinamide_synth_C-dom"/>
</dbReference>
<dbReference type="InterPro" id="IPR020561">
    <property type="entry name" value="PRibGlycinamid_synth_ATP-grasp"/>
</dbReference>